<dbReference type="GO" id="GO:0000287">
    <property type="term" value="F:magnesium ion binding"/>
    <property type="evidence" value="ECO:0007669"/>
    <property type="project" value="InterPro"/>
</dbReference>
<organism evidence="1 2">
    <name type="scientific">Dillenia turbinata</name>
    <dbReference type="NCBI Taxonomy" id="194707"/>
    <lineage>
        <taxon>Eukaryota</taxon>
        <taxon>Viridiplantae</taxon>
        <taxon>Streptophyta</taxon>
        <taxon>Embryophyta</taxon>
        <taxon>Tracheophyta</taxon>
        <taxon>Spermatophyta</taxon>
        <taxon>Magnoliopsida</taxon>
        <taxon>eudicotyledons</taxon>
        <taxon>Gunneridae</taxon>
        <taxon>Pentapetalae</taxon>
        <taxon>Dilleniales</taxon>
        <taxon>Dilleniaceae</taxon>
        <taxon>Dillenia</taxon>
    </lineage>
</organism>
<sequence length="117" mass="12629">MSNDNTRKSLASGRANRMASILESSKANEIVNLILGLFPKLYSCNDKGLKSRSVEVISRCLKAGMSDGIILSRGNLGIDLPPEKFLRGSDAILLGAETFRGLYPIETISIVDKICAV</sequence>
<protein>
    <recommendedName>
        <fullName evidence="3">Pyruvate kinase</fullName>
    </recommendedName>
</protein>
<dbReference type="PANTHER" id="PTHR11817">
    <property type="entry name" value="PYRUVATE KINASE"/>
    <property type="match status" value="1"/>
</dbReference>
<feature type="non-terminal residue" evidence="1">
    <location>
        <position position="117"/>
    </location>
</feature>
<accession>A0AAN8V1Y4</accession>
<evidence type="ECO:0000313" key="1">
    <source>
        <dbReference type="EMBL" id="KAK6919918.1"/>
    </source>
</evidence>
<dbReference type="InterPro" id="IPR001697">
    <property type="entry name" value="Pyr_Knase"/>
</dbReference>
<dbReference type="SUPFAM" id="SSF51621">
    <property type="entry name" value="Phosphoenolpyruvate/pyruvate domain"/>
    <property type="match status" value="1"/>
</dbReference>
<reference evidence="1 2" key="1">
    <citation type="submission" date="2023-12" db="EMBL/GenBank/DDBJ databases">
        <title>A high-quality genome assembly for Dillenia turbinata (Dilleniales).</title>
        <authorList>
            <person name="Chanderbali A."/>
        </authorList>
    </citation>
    <scope>NUCLEOTIDE SEQUENCE [LARGE SCALE GENOMIC DNA]</scope>
    <source>
        <strain evidence="1">LSX21</strain>
        <tissue evidence="1">Leaf</tissue>
    </source>
</reference>
<evidence type="ECO:0008006" key="3">
    <source>
        <dbReference type="Google" id="ProtNLM"/>
    </source>
</evidence>
<evidence type="ECO:0000313" key="2">
    <source>
        <dbReference type="Proteomes" id="UP001370490"/>
    </source>
</evidence>
<comment type="caution">
    <text evidence="1">The sequence shown here is derived from an EMBL/GenBank/DDBJ whole genome shotgun (WGS) entry which is preliminary data.</text>
</comment>
<keyword evidence="2" id="KW-1185">Reference proteome</keyword>
<proteinExistence type="predicted"/>
<dbReference type="EMBL" id="JBAMMX010000021">
    <property type="protein sequence ID" value="KAK6919918.1"/>
    <property type="molecule type" value="Genomic_DNA"/>
</dbReference>
<dbReference type="InterPro" id="IPR015813">
    <property type="entry name" value="Pyrv/PenolPyrv_kinase-like_dom"/>
</dbReference>
<dbReference type="AlphaFoldDB" id="A0AAN8V1Y4"/>
<name>A0AAN8V1Y4_9MAGN</name>
<dbReference type="GO" id="GO:0004743">
    <property type="term" value="F:pyruvate kinase activity"/>
    <property type="evidence" value="ECO:0007669"/>
    <property type="project" value="InterPro"/>
</dbReference>
<dbReference type="GO" id="GO:0030955">
    <property type="term" value="F:potassium ion binding"/>
    <property type="evidence" value="ECO:0007669"/>
    <property type="project" value="InterPro"/>
</dbReference>
<gene>
    <name evidence="1" type="ORF">RJ641_015822</name>
</gene>
<dbReference type="Proteomes" id="UP001370490">
    <property type="component" value="Unassembled WGS sequence"/>
</dbReference>